<evidence type="ECO:0000313" key="2">
    <source>
        <dbReference type="Proteomes" id="UP000183670"/>
    </source>
</evidence>
<dbReference type="Proteomes" id="UP000183670">
    <property type="component" value="Unassembled WGS sequence"/>
</dbReference>
<organism evidence="1 2">
    <name type="scientific">Bacteroides ovatus</name>
    <dbReference type="NCBI Taxonomy" id="28116"/>
    <lineage>
        <taxon>Bacteria</taxon>
        <taxon>Pseudomonadati</taxon>
        <taxon>Bacteroidota</taxon>
        <taxon>Bacteroidia</taxon>
        <taxon>Bacteroidales</taxon>
        <taxon>Bacteroidaceae</taxon>
        <taxon>Bacteroides</taxon>
    </lineage>
</organism>
<sequence>MKKILILFLILFSLYGTCYCQVSSGDSLCKRIPVVRYTPRDFLAIVNDAFIHSPEYLDICIKEKDTLFVQYRFGKSHVYRRKFFDINKIDTQLFFSADSLFIVSIKNESLSWPDLPIYRIYGMKKRGGYLYGLTWGKRELYSFSDLLKTRYGSIDKFREIYLNDVRDKLSLMGDKNNGITLYPNDKRGMQSFLEKDYVIYERFAPADTVGVLNRFVSLVSTYTLLQEKQKDLLENKIMERVRYNHTMDIAKKEVKDYIPSEIILYGTDITVLLSGVLTESQYKVVYSALQNCNLYRRDAIFGLHLFRSPKNMWDDGDYATSYEDRLKETANNLLNHVK</sequence>
<protein>
    <submittedName>
        <fullName evidence="1">Uncharacterized protein</fullName>
    </submittedName>
</protein>
<gene>
    <name evidence="1" type="ORF">SAMN05192581_10022</name>
</gene>
<accession>A0A1G6G0G8</accession>
<name>A0A1G6G0G8_BACOV</name>
<dbReference type="RefSeq" id="WP_139164900.1">
    <property type="nucleotide sequence ID" value="NZ_FMYE01000002.1"/>
</dbReference>
<reference evidence="1 2" key="1">
    <citation type="submission" date="2016-10" db="EMBL/GenBank/DDBJ databases">
        <authorList>
            <person name="de Groot N.N."/>
        </authorList>
    </citation>
    <scope>NUCLEOTIDE SEQUENCE [LARGE SCALE GENOMIC DNA]</scope>
    <source>
        <strain evidence="1 2">NLAE-zl-C500</strain>
    </source>
</reference>
<evidence type="ECO:0000313" key="1">
    <source>
        <dbReference type="EMBL" id="SDB75379.1"/>
    </source>
</evidence>
<proteinExistence type="predicted"/>
<dbReference type="EMBL" id="FMYE01000002">
    <property type="protein sequence ID" value="SDB75379.1"/>
    <property type="molecule type" value="Genomic_DNA"/>
</dbReference>
<dbReference type="AlphaFoldDB" id="A0A1G6G0G8"/>